<sequence length="140" mass="15155">MKTNVIQFPPSLSNIVWRVSAIDKLGKVLRVKCDESNVEMKVKGQLDSVTRVSIDDEVLLHSVAIPVVIGRLAAPQDFPAASVTNNNGTVVLNGEQKVCVKTKNGSIAINGNGEIQLEGKLLNADIEQDLSLQGWPIRLN</sequence>
<organism evidence="1 3">
    <name type="scientific">Pseudoalteromonas maricaloris</name>
    <dbReference type="NCBI Taxonomy" id="184924"/>
    <lineage>
        <taxon>Bacteria</taxon>
        <taxon>Pseudomonadati</taxon>
        <taxon>Pseudomonadota</taxon>
        <taxon>Gammaproteobacteria</taxon>
        <taxon>Alteromonadales</taxon>
        <taxon>Pseudoalteromonadaceae</taxon>
        <taxon>Pseudoalteromonas</taxon>
    </lineage>
</organism>
<evidence type="ECO:0000313" key="2">
    <source>
        <dbReference type="EMBL" id="WOX30400.1"/>
    </source>
</evidence>
<name>A0A8I2H954_9GAMM</name>
<gene>
    <name evidence="1" type="ORF">F9Y85_07830</name>
    <name evidence="2" type="ORF">R5H13_09115</name>
</gene>
<proteinExistence type="predicted"/>
<reference evidence="2 4" key="2">
    <citation type="submission" date="2023-10" db="EMBL/GenBank/DDBJ databases">
        <title>To unveil natural product biosynthetic capacity in Pseudoalteromonas.</title>
        <authorList>
            <person name="Wang J."/>
        </authorList>
    </citation>
    <scope>NUCLEOTIDE SEQUENCE [LARGE SCALE GENOMIC DNA]</scope>
    <source>
        <strain evidence="2 4">DSM 15914</strain>
    </source>
</reference>
<dbReference type="Proteomes" id="UP001304419">
    <property type="component" value="Chromosome 1"/>
</dbReference>
<evidence type="ECO:0000313" key="3">
    <source>
        <dbReference type="Proteomes" id="UP000646877"/>
    </source>
</evidence>
<evidence type="ECO:0000313" key="4">
    <source>
        <dbReference type="Proteomes" id="UP001304419"/>
    </source>
</evidence>
<dbReference type="AlphaFoldDB" id="A0A8I2H954"/>
<dbReference type="EMBL" id="CP137578">
    <property type="protein sequence ID" value="WOX30400.1"/>
    <property type="molecule type" value="Genomic_DNA"/>
</dbReference>
<keyword evidence="4" id="KW-1185">Reference proteome</keyword>
<dbReference type="Proteomes" id="UP000646877">
    <property type="component" value="Unassembled WGS sequence"/>
</dbReference>
<protein>
    <submittedName>
        <fullName evidence="1">Uncharacterized protein</fullName>
    </submittedName>
</protein>
<evidence type="ECO:0000313" key="1">
    <source>
        <dbReference type="EMBL" id="NLR21225.1"/>
    </source>
</evidence>
<dbReference type="EMBL" id="WEIA01000004">
    <property type="protein sequence ID" value="NLR21225.1"/>
    <property type="molecule type" value="Genomic_DNA"/>
</dbReference>
<accession>A0A8I2H954</accession>
<dbReference type="RefSeq" id="WP_130126266.1">
    <property type="nucleotide sequence ID" value="NZ_CBCSDF010000001.1"/>
</dbReference>
<reference evidence="1" key="1">
    <citation type="submission" date="2019-10" db="EMBL/GenBank/DDBJ databases">
        <authorList>
            <person name="Paulsen S."/>
        </authorList>
    </citation>
    <scope>NUCLEOTIDE SEQUENCE</scope>
    <source>
        <strain evidence="1">LMG 19692</strain>
    </source>
</reference>